<protein>
    <submittedName>
        <fullName evidence="3">(apollo) hypothetical protein</fullName>
    </submittedName>
</protein>
<evidence type="ECO:0000256" key="2">
    <source>
        <dbReference type="ARBA" id="ARBA00022803"/>
    </source>
</evidence>
<dbReference type="GO" id="GO:0060271">
    <property type="term" value="P:cilium assembly"/>
    <property type="evidence" value="ECO:0007669"/>
    <property type="project" value="TreeGrafter"/>
</dbReference>
<dbReference type="PANTHER" id="PTHR44314">
    <property type="entry name" value="CILIA- AND FLAGELLA-ASSOCIATED PROTEIN 70"/>
    <property type="match status" value="1"/>
</dbReference>
<dbReference type="Proteomes" id="UP000691718">
    <property type="component" value="Unassembled WGS sequence"/>
</dbReference>
<dbReference type="AlphaFoldDB" id="A0A8S3WPV0"/>
<dbReference type="EMBL" id="CAJQZP010000643">
    <property type="protein sequence ID" value="CAG4974179.1"/>
    <property type="molecule type" value="Genomic_DNA"/>
</dbReference>
<dbReference type="GO" id="GO:0031514">
    <property type="term" value="C:motile cilium"/>
    <property type="evidence" value="ECO:0007669"/>
    <property type="project" value="TreeGrafter"/>
</dbReference>
<name>A0A8S3WPV0_PARAO</name>
<reference evidence="3" key="1">
    <citation type="submission" date="2021-04" db="EMBL/GenBank/DDBJ databases">
        <authorList>
            <person name="Tunstrom K."/>
        </authorList>
    </citation>
    <scope>NUCLEOTIDE SEQUENCE</scope>
</reference>
<evidence type="ECO:0000313" key="3">
    <source>
        <dbReference type="EMBL" id="CAG4974179.1"/>
    </source>
</evidence>
<dbReference type="InterPro" id="IPR052628">
    <property type="entry name" value="CFAP70"/>
</dbReference>
<keyword evidence="2" id="KW-0802">TPR repeat</keyword>
<evidence type="ECO:0000313" key="4">
    <source>
        <dbReference type="Proteomes" id="UP000691718"/>
    </source>
</evidence>
<dbReference type="PANTHER" id="PTHR44314:SF1">
    <property type="entry name" value="CILIA- AND FLAGELLA-ASSOCIATED PROTEIN 70"/>
    <property type="match status" value="1"/>
</dbReference>
<evidence type="ECO:0000256" key="1">
    <source>
        <dbReference type="ARBA" id="ARBA00022737"/>
    </source>
</evidence>
<accession>A0A8S3WPV0</accession>
<comment type="caution">
    <text evidence="3">The sequence shown here is derived from an EMBL/GenBank/DDBJ whole genome shotgun (WGS) entry which is preliminary data.</text>
</comment>
<proteinExistence type="predicted"/>
<dbReference type="GO" id="GO:0070062">
    <property type="term" value="C:extracellular exosome"/>
    <property type="evidence" value="ECO:0007669"/>
    <property type="project" value="TreeGrafter"/>
</dbReference>
<organism evidence="3 4">
    <name type="scientific">Parnassius apollo</name>
    <name type="common">Apollo butterfly</name>
    <name type="synonym">Papilio apollo</name>
    <dbReference type="NCBI Taxonomy" id="110799"/>
    <lineage>
        <taxon>Eukaryota</taxon>
        <taxon>Metazoa</taxon>
        <taxon>Ecdysozoa</taxon>
        <taxon>Arthropoda</taxon>
        <taxon>Hexapoda</taxon>
        <taxon>Insecta</taxon>
        <taxon>Pterygota</taxon>
        <taxon>Neoptera</taxon>
        <taxon>Endopterygota</taxon>
        <taxon>Lepidoptera</taxon>
        <taxon>Glossata</taxon>
        <taxon>Ditrysia</taxon>
        <taxon>Papilionoidea</taxon>
        <taxon>Papilionidae</taxon>
        <taxon>Parnassiinae</taxon>
        <taxon>Parnassini</taxon>
        <taxon>Parnassius</taxon>
        <taxon>Parnassius</taxon>
    </lineage>
</organism>
<sequence length="612" mass="70716">MRNLGYCAIGTNKSDPKKAVLEVQLKESIHSPPFDVLVVKVLSLQVPEKQPMHFSIQVVFYDQLIVDEVITSLWAKESPKGEVIVQVTIRPITKEETNVSSVFHSKSNISQHKILDTEFLKNTTNMSSCNVDILPMFLDTDEMNVKVRMRPVTQTSVLNAISFDNLPLLTMKLSVHRDTSNAKHHDIIREANYLKITLVGSYNLPIPYNKDCVYTAATKATLTNETNNNIIKFNEGYRNPKGFSYANFYAKWERVKHYENIYTESSEKFNCKLENFQNDANIKLEKYLAESSRYKNTIIWASFHRTLFFKETELWMCDFLRQYHWPFELRISGSTDYCFMAFLDLFKLLYPGEDTVRLAVPLQWFDEVNMKEKCDCDPLLALNESPSTTSSFRKSSKIMTDSVRTSKTDARSQMPTGSDDSCAFVIIEMALRRPFKKPVSPPHISQLEIKEMLKEMEAQPCQRECTGRGQKIKDWQSTVKMAANALRRIPYYGDDYFSRLINIFLEQITQGSAAFCTFDRQLSSTRTRVEILTSFLEEAAIYVNNNFVTEDFLQSEKTFEELLMMAHACLVRIASDTLLGVDDWPKMDPVIRAARHARHFQDTQHALELYFQ</sequence>
<keyword evidence="4" id="KW-1185">Reference proteome</keyword>
<keyword evidence="1" id="KW-0677">Repeat</keyword>
<feature type="non-terminal residue" evidence="3">
    <location>
        <position position="1"/>
    </location>
</feature>
<dbReference type="OrthoDB" id="10262375at2759"/>
<dbReference type="GO" id="GO:0003341">
    <property type="term" value="P:cilium movement"/>
    <property type="evidence" value="ECO:0007669"/>
    <property type="project" value="TreeGrafter"/>
</dbReference>
<gene>
    <name evidence="3" type="ORF">PAPOLLO_LOCUS8889</name>
</gene>